<sequence>MLNFVTFTFKNLLLQAWFEFVRCVTFPVMMIFPCRTFVCEVPLVAPPRPLGTGLSSVACFGVEPLCVMAPKIEPTLPSTRHFVQGTYVPDFSTIGFWATLQFMLETLFSGRQTEQLFRPGETFPTNMALARSTLFPGMESGNPSYTPPELFILVQSRVQYVYNVPPGATLPGSPSSWAPFMFWVTLPLSTFQRCMAVAQGTGTFVLNFADVVGTLDGCLNLSFSPRSALLFYTFQLSISQVRGRTFEFSADEMIVTFGFRVTQQWLAIHFGTGRARMWNRRYCDFLVKTASLQVPLEPSWATFCMVYHFAHPYTLVNNLNQYLDGNFRDIPCRHFRLMHLPLLERVYNEAYYMEEGWVPFSAAPPTTLTRRARL</sequence>
<name>A0A1Q9EWJ5_SYMMI</name>
<dbReference type="AlphaFoldDB" id="A0A1Q9EWJ5"/>
<dbReference type="Proteomes" id="UP000186817">
    <property type="component" value="Unassembled WGS sequence"/>
</dbReference>
<comment type="caution">
    <text evidence="1">The sequence shown here is derived from an EMBL/GenBank/DDBJ whole genome shotgun (WGS) entry which is preliminary data.</text>
</comment>
<reference evidence="1 2" key="1">
    <citation type="submission" date="2016-02" db="EMBL/GenBank/DDBJ databases">
        <title>Genome analysis of coral dinoflagellate symbionts highlights evolutionary adaptations to a symbiotic lifestyle.</title>
        <authorList>
            <person name="Aranda M."/>
            <person name="Li Y."/>
            <person name="Liew Y.J."/>
            <person name="Baumgarten S."/>
            <person name="Simakov O."/>
            <person name="Wilson M."/>
            <person name="Piel J."/>
            <person name="Ashoor H."/>
            <person name="Bougouffa S."/>
            <person name="Bajic V.B."/>
            <person name="Ryu T."/>
            <person name="Ravasi T."/>
            <person name="Bayer T."/>
            <person name="Micklem G."/>
            <person name="Kim H."/>
            <person name="Bhak J."/>
            <person name="Lajeunesse T.C."/>
            <person name="Voolstra C.R."/>
        </authorList>
    </citation>
    <scope>NUCLEOTIDE SEQUENCE [LARGE SCALE GENOMIC DNA]</scope>
    <source>
        <strain evidence="1 2">CCMP2467</strain>
    </source>
</reference>
<protein>
    <submittedName>
        <fullName evidence="1">Uncharacterized protein</fullName>
    </submittedName>
</protein>
<gene>
    <name evidence="1" type="ORF">AK812_SmicGene4300</name>
</gene>
<organism evidence="1 2">
    <name type="scientific">Symbiodinium microadriaticum</name>
    <name type="common">Dinoflagellate</name>
    <name type="synonym">Zooxanthella microadriatica</name>
    <dbReference type="NCBI Taxonomy" id="2951"/>
    <lineage>
        <taxon>Eukaryota</taxon>
        <taxon>Sar</taxon>
        <taxon>Alveolata</taxon>
        <taxon>Dinophyceae</taxon>
        <taxon>Suessiales</taxon>
        <taxon>Symbiodiniaceae</taxon>
        <taxon>Symbiodinium</taxon>
    </lineage>
</organism>
<evidence type="ECO:0000313" key="1">
    <source>
        <dbReference type="EMBL" id="OLQ11818.1"/>
    </source>
</evidence>
<proteinExistence type="predicted"/>
<keyword evidence="2" id="KW-1185">Reference proteome</keyword>
<dbReference type="EMBL" id="LSRX01000053">
    <property type="protein sequence ID" value="OLQ11818.1"/>
    <property type="molecule type" value="Genomic_DNA"/>
</dbReference>
<accession>A0A1Q9EWJ5</accession>
<dbReference type="OrthoDB" id="10535976at2759"/>
<evidence type="ECO:0000313" key="2">
    <source>
        <dbReference type="Proteomes" id="UP000186817"/>
    </source>
</evidence>